<dbReference type="EMBL" id="CP038033">
    <property type="protein sequence ID" value="QBQ55637.1"/>
    <property type="molecule type" value="Genomic_DNA"/>
</dbReference>
<dbReference type="Proteomes" id="UP000294325">
    <property type="component" value="Chromosome"/>
</dbReference>
<dbReference type="PANTHER" id="PTHR43350">
    <property type="entry name" value="NAD-DEPENDENT ALCOHOL DEHYDROGENASE"/>
    <property type="match status" value="1"/>
</dbReference>
<dbReference type="KEGG" id="nwr:E3U44_14805"/>
<dbReference type="InterPro" id="IPR011032">
    <property type="entry name" value="GroES-like_sf"/>
</dbReference>
<dbReference type="Gene3D" id="3.90.180.10">
    <property type="entry name" value="Medium-chain alcohol dehydrogenases, catalytic domain"/>
    <property type="match status" value="1"/>
</dbReference>
<evidence type="ECO:0000256" key="1">
    <source>
        <dbReference type="ARBA" id="ARBA00001947"/>
    </source>
</evidence>
<dbReference type="SUPFAM" id="SSF51735">
    <property type="entry name" value="NAD(P)-binding Rossmann-fold domains"/>
    <property type="match status" value="1"/>
</dbReference>
<evidence type="ECO:0000313" key="6">
    <source>
        <dbReference type="EMBL" id="QBQ55637.1"/>
    </source>
</evidence>
<comment type="similarity">
    <text evidence="2">Belongs to the zinc-containing alcohol dehydrogenase family.</text>
</comment>
<evidence type="ECO:0000313" key="7">
    <source>
        <dbReference type="Proteomes" id="UP000294325"/>
    </source>
</evidence>
<comment type="cofactor">
    <cofactor evidence="1">
        <name>Zn(2+)</name>
        <dbReference type="ChEBI" id="CHEBI:29105"/>
    </cofactor>
</comment>
<keyword evidence="5" id="KW-0560">Oxidoreductase</keyword>
<dbReference type="SUPFAM" id="SSF50129">
    <property type="entry name" value="GroES-like"/>
    <property type="match status" value="1"/>
</dbReference>
<protein>
    <submittedName>
        <fullName evidence="6">Zinc-binding alcohol dehydrogenase</fullName>
    </submittedName>
</protein>
<evidence type="ECO:0000256" key="2">
    <source>
        <dbReference type="ARBA" id="ARBA00008072"/>
    </source>
</evidence>
<name>A0A4P7C1V6_9GAMM</name>
<dbReference type="OrthoDB" id="9781588at2"/>
<dbReference type="RefSeq" id="WP_134358894.1">
    <property type="nucleotide sequence ID" value="NZ_CP038033.1"/>
</dbReference>
<keyword evidence="4" id="KW-0862">Zinc</keyword>
<keyword evidence="3" id="KW-0479">Metal-binding</keyword>
<reference evidence="6 7" key="1">
    <citation type="submission" date="2019-03" db="EMBL/GenBank/DDBJ databases">
        <title>The genome sequence of Nitrosococcus wardiae strain D1FHST reveals the archetypal metabolic capacity of ammonia-oxidizing Gammaproteobacteria.</title>
        <authorList>
            <person name="Wang L."/>
            <person name="Lim C.K."/>
            <person name="Hanson T.E."/>
            <person name="Dang H."/>
            <person name="Klotz M.G."/>
        </authorList>
    </citation>
    <scope>NUCLEOTIDE SEQUENCE [LARGE SCALE GENOMIC DNA]</scope>
    <source>
        <strain evidence="6 7">D1FHS</strain>
    </source>
</reference>
<sequence>MPASPPTLVPSNTRAYWVEMPGRGSIRQESLSLPAPEGHSLIETWVTGISPGTERLVGLGHVPPECWSTMECPSMGGSFELPVKYGYCLVGQAINGPYAGRRVFTMHPHQNYAIIPDDRLLPLPEDFLPLRATLIPNMETALNAIWDSEYQPPVPVAIVGGGMVGLLIAFLLKTAWDSQPVIIEIDKQRRQLIEELGWGLTTLDPQASPREAFSLCFHSSGQGSGLQTALDSVGFEGRVIEVSWLGHRPVSLHLGGSFHFQRKQILSSQVSTIAKSKRGHLTHQQRLEQVLVHLQNPLLDALISQIIKFDHLPLFMQQLYHKNPDGFSFAVIYRPFEHYFQKT</sequence>
<gene>
    <name evidence="6" type="ORF">E3U44_14805</name>
</gene>
<organism evidence="6 7">
    <name type="scientific">Nitrosococcus wardiae</name>
    <dbReference type="NCBI Taxonomy" id="1814290"/>
    <lineage>
        <taxon>Bacteria</taxon>
        <taxon>Pseudomonadati</taxon>
        <taxon>Pseudomonadota</taxon>
        <taxon>Gammaproteobacteria</taxon>
        <taxon>Chromatiales</taxon>
        <taxon>Chromatiaceae</taxon>
        <taxon>Nitrosococcus</taxon>
    </lineage>
</organism>
<evidence type="ECO:0000256" key="3">
    <source>
        <dbReference type="ARBA" id="ARBA00022723"/>
    </source>
</evidence>
<evidence type="ECO:0000256" key="4">
    <source>
        <dbReference type="ARBA" id="ARBA00022833"/>
    </source>
</evidence>
<evidence type="ECO:0000256" key="5">
    <source>
        <dbReference type="ARBA" id="ARBA00023002"/>
    </source>
</evidence>
<keyword evidence="7" id="KW-1185">Reference proteome</keyword>
<dbReference type="InterPro" id="IPR036291">
    <property type="entry name" value="NAD(P)-bd_dom_sf"/>
</dbReference>
<dbReference type="Gene3D" id="3.40.50.720">
    <property type="entry name" value="NAD(P)-binding Rossmann-like Domain"/>
    <property type="match status" value="1"/>
</dbReference>
<accession>A0A4P7C1V6</accession>
<proteinExistence type="inferred from homology"/>
<dbReference type="AlphaFoldDB" id="A0A4P7C1V6"/>
<dbReference type="GO" id="GO:0016491">
    <property type="term" value="F:oxidoreductase activity"/>
    <property type="evidence" value="ECO:0007669"/>
    <property type="project" value="UniProtKB-KW"/>
</dbReference>
<dbReference type="PANTHER" id="PTHR43350:SF19">
    <property type="entry name" value="D-GULOSIDE 3-DEHYDROGENASE"/>
    <property type="match status" value="1"/>
</dbReference>
<dbReference type="CDD" id="cd08255">
    <property type="entry name" value="2-desacetyl-2-hydroxyethyl_bacteriochlorophyllide_like"/>
    <property type="match status" value="1"/>
</dbReference>
<dbReference type="GO" id="GO:0046872">
    <property type="term" value="F:metal ion binding"/>
    <property type="evidence" value="ECO:0007669"/>
    <property type="project" value="UniProtKB-KW"/>
</dbReference>